<sequence>LIRDFCNNGHCTRHVFHAAPHRLHATSPSYPPQPDANRLVLPITPSYSIFKPLRRCCMPWTLRRTM</sequence>
<proteinExistence type="predicted"/>
<keyword evidence="2" id="KW-1185">Reference proteome</keyword>
<accession>A0AAV6H6S0</accession>
<protein>
    <submittedName>
        <fullName evidence="1">Uncharacterized protein</fullName>
    </submittedName>
</protein>
<evidence type="ECO:0000313" key="1">
    <source>
        <dbReference type="EMBL" id="KAG5281652.1"/>
    </source>
</evidence>
<organism evidence="1 2">
    <name type="scientific">Alosa alosa</name>
    <name type="common">allis shad</name>
    <dbReference type="NCBI Taxonomy" id="278164"/>
    <lineage>
        <taxon>Eukaryota</taxon>
        <taxon>Metazoa</taxon>
        <taxon>Chordata</taxon>
        <taxon>Craniata</taxon>
        <taxon>Vertebrata</taxon>
        <taxon>Euteleostomi</taxon>
        <taxon>Actinopterygii</taxon>
        <taxon>Neopterygii</taxon>
        <taxon>Teleostei</taxon>
        <taxon>Clupei</taxon>
        <taxon>Clupeiformes</taxon>
        <taxon>Clupeoidei</taxon>
        <taxon>Clupeidae</taxon>
        <taxon>Alosa</taxon>
    </lineage>
</organism>
<feature type="non-terminal residue" evidence="1">
    <location>
        <position position="1"/>
    </location>
</feature>
<name>A0AAV6H6S0_9TELE</name>
<evidence type="ECO:0000313" key="2">
    <source>
        <dbReference type="Proteomes" id="UP000823561"/>
    </source>
</evidence>
<reference evidence="1" key="1">
    <citation type="submission" date="2020-10" db="EMBL/GenBank/DDBJ databases">
        <title>Chromosome-scale genome assembly of the Allis shad, Alosa alosa.</title>
        <authorList>
            <person name="Margot Z."/>
            <person name="Christophe K."/>
            <person name="Cabau C."/>
            <person name="Louis A."/>
            <person name="Berthelot C."/>
            <person name="Parey E."/>
            <person name="Roest Crollius H."/>
            <person name="Montfort J."/>
            <person name="Robinson-Rechavi M."/>
            <person name="Bucao C."/>
            <person name="Bouchez O."/>
            <person name="Gislard M."/>
            <person name="Lluch J."/>
            <person name="Milhes M."/>
            <person name="Lampietro C."/>
            <person name="Lopez Roques C."/>
            <person name="Donnadieu C."/>
            <person name="Braasch I."/>
            <person name="Desvignes T."/>
            <person name="Postlethwait J."/>
            <person name="Bobe J."/>
            <person name="Guiguen Y."/>
        </authorList>
    </citation>
    <scope>NUCLEOTIDE SEQUENCE</scope>
    <source>
        <strain evidence="1">M-15738</strain>
        <tissue evidence="1">Blood</tissue>
    </source>
</reference>
<gene>
    <name evidence="1" type="ORF">AALO_G00047290</name>
</gene>
<dbReference type="EMBL" id="JADWDJ010000004">
    <property type="protein sequence ID" value="KAG5281652.1"/>
    <property type="molecule type" value="Genomic_DNA"/>
</dbReference>
<dbReference type="AlphaFoldDB" id="A0AAV6H6S0"/>
<comment type="caution">
    <text evidence="1">The sequence shown here is derived from an EMBL/GenBank/DDBJ whole genome shotgun (WGS) entry which is preliminary data.</text>
</comment>
<dbReference type="Proteomes" id="UP000823561">
    <property type="component" value="Chromosome 4"/>
</dbReference>